<protein>
    <recommendedName>
        <fullName evidence="4 5">Small ribosomal subunit protein uS9</fullName>
    </recommendedName>
</protein>
<dbReference type="PANTHER" id="PTHR21569:SF1">
    <property type="entry name" value="SMALL RIBOSOMAL SUBUNIT PROTEIN US9M"/>
    <property type="match status" value="1"/>
</dbReference>
<dbReference type="InterPro" id="IPR000754">
    <property type="entry name" value="Ribosomal_uS9"/>
</dbReference>
<evidence type="ECO:0000256" key="4">
    <source>
        <dbReference type="ARBA" id="ARBA00035259"/>
    </source>
</evidence>
<dbReference type="PROSITE" id="PS00360">
    <property type="entry name" value="RIBOSOMAL_S9"/>
    <property type="match status" value="1"/>
</dbReference>
<dbReference type="STRING" id="1492898.SY85_17895"/>
<dbReference type="SUPFAM" id="SSF54211">
    <property type="entry name" value="Ribosomal protein S5 domain 2-like"/>
    <property type="match status" value="1"/>
</dbReference>
<reference evidence="8" key="1">
    <citation type="submission" date="2015-01" db="EMBL/GenBank/DDBJ databases">
        <title>Flavisolibacter sp./LCS9/ whole genome sequencing.</title>
        <authorList>
            <person name="Kim M.K."/>
            <person name="Srinivasan S."/>
            <person name="Lee J.-J."/>
        </authorList>
    </citation>
    <scope>NUCLEOTIDE SEQUENCE [LARGE SCALE GENOMIC DNA]</scope>
    <source>
        <strain evidence="8">LCS9</strain>
    </source>
</reference>
<dbReference type="EMBL" id="CP011390">
    <property type="protein sequence ID" value="ANE52088.1"/>
    <property type="molecule type" value="Genomic_DNA"/>
</dbReference>
<evidence type="ECO:0000256" key="2">
    <source>
        <dbReference type="ARBA" id="ARBA00022980"/>
    </source>
</evidence>
<evidence type="ECO:0000256" key="5">
    <source>
        <dbReference type="HAMAP-Rule" id="MF_00532"/>
    </source>
</evidence>
<dbReference type="NCBIfam" id="NF001099">
    <property type="entry name" value="PRK00132.1"/>
    <property type="match status" value="1"/>
</dbReference>
<dbReference type="HAMAP" id="MF_00532_B">
    <property type="entry name" value="Ribosomal_uS9_B"/>
    <property type="match status" value="1"/>
</dbReference>
<name>A0A172TYP4_9BACT</name>
<evidence type="ECO:0000256" key="6">
    <source>
        <dbReference type="RuleBase" id="RU003815"/>
    </source>
</evidence>
<dbReference type="InterPro" id="IPR014721">
    <property type="entry name" value="Ribsml_uS5_D2-typ_fold_subgr"/>
</dbReference>
<keyword evidence="3 5" id="KW-0687">Ribonucleoprotein</keyword>
<accession>A0A172TYP4</accession>
<dbReference type="InterPro" id="IPR020568">
    <property type="entry name" value="Ribosomal_Su5_D2-typ_SF"/>
</dbReference>
<dbReference type="GO" id="GO:0006412">
    <property type="term" value="P:translation"/>
    <property type="evidence" value="ECO:0007669"/>
    <property type="project" value="UniProtKB-UniRule"/>
</dbReference>
<dbReference type="Proteomes" id="UP000077177">
    <property type="component" value="Chromosome"/>
</dbReference>
<dbReference type="Pfam" id="PF00380">
    <property type="entry name" value="Ribosomal_S9"/>
    <property type="match status" value="1"/>
</dbReference>
<reference evidence="7 8" key="2">
    <citation type="journal article" date="2016" name="Int. J. Syst. Evol. Microbiol.">
        <title>Flavisolibacter tropicus sp. nov., isolated from tropical soil.</title>
        <authorList>
            <person name="Lee J.J."/>
            <person name="Kang M.S."/>
            <person name="Kim G.S."/>
            <person name="Lee C.S."/>
            <person name="Lim S."/>
            <person name="Lee J."/>
            <person name="Roh S.H."/>
            <person name="Kang H."/>
            <person name="Ha J.M."/>
            <person name="Bae S."/>
            <person name="Jung H.Y."/>
            <person name="Kim M.K."/>
        </authorList>
    </citation>
    <scope>NUCLEOTIDE SEQUENCE [LARGE SCALE GENOMIC DNA]</scope>
    <source>
        <strain evidence="7 8">LCS9</strain>
    </source>
</reference>
<evidence type="ECO:0000313" key="8">
    <source>
        <dbReference type="Proteomes" id="UP000077177"/>
    </source>
</evidence>
<dbReference type="OrthoDB" id="9803965at2"/>
<dbReference type="GO" id="GO:0022627">
    <property type="term" value="C:cytosolic small ribosomal subunit"/>
    <property type="evidence" value="ECO:0007669"/>
    <property type="project" value="TreeGrafter"/>
</dbReference>
<keyword evidence="2 5" id="KW-0689">Ribosomal protein</keyword>
<evidence type="ECO:0000256" key="3">
    <source>
        <dbReference type="ARBA" id="ARBA00023274"/>
    </source>
</evidence>
<dbReference type="GO" id="GO:0003735">
    <property type="term" value="F:structural constituent of ribosome"/>
    <property type="evidence" value="ECO:0007669"/>
    <property type="project" value="InterPro"/>
</dbReference>
<dbReference type="Gene3D" id="3.30.230.10">
    <property type="match status" value="1"/>
</dbReference>
<dbReference type="GO" id="GO:0003723">
    <property type="term" value="F:RNA binding"/>
    <property type="evidence" value="ECO:0007669"/>
    <property type="project" value="TreeGrafter"/>
</dbReference>
<evidence type="ECO:0000313" key="7">
    <source>
        <dbReference type="EMBL" id="ANE52088.1"/>
    </source>
</evidence>
<dbReference type="AlphaFoldDB" id="A0A172TYP4"/>
<dbReference type="FunFam" id="3.30.230.10:FF:000001">
    <property type="entry name" value="30S ribosomal protein S9"/>
    <property type="match status" value="1"/>
</dbReference>
<organism evidence="7 8">
    <name type="scientific">Flavisolibacter tropicus</name>
    <dbReference type="NCBI Taxonomy" id="1492898"/>
    <lineage>
        <taxon>Bacteria</taxon>
        <taxon>Pseudomonadati</taxon>
        <taxon>Bacteroidota</taxon>
        <taxon>Chitinophagia</taxon>
        <taxon>Chitinophagales</taxon>
        <taxon>Chitinophagaceae</taxon>
        <taxon>Flavisolibacter</taxon>
    </lineage>
</organism>
<evidence type="ECO:0000256" key="1">
    <source>
        <dbReference type="ARBA" id="ARBA00005251"/>
    </source>
</evidence>
<dbReference type="PATRIC" id="fig|1492898.3.peg.3891"/>
<dbReference type="InterPro" id="IPR020574">
    <property type="entry name" value="Ribosomal_uS9_CS"/>
</dbReference>
<sequence>MEKQKNSVGRRKEAVTRVFIAKGSGAITVNDKDYKQYFSLVYLQNQVERPLKTVEVADKYDIKINATGGGVKGQAEAAMLGIARALVEVNPEFRPALKAAGLLKRDPRSVERKKFGHKKARRSFQFSKR</sequence>
<comment type="similarity">
    <text evidence="1 5 6">Belongs to the universal ribosomal protein uS9 family.</text>
</comment>
<dbReference type="RefSeq" id="WP_066406234.1">
    <property type="nucleotide sequence ID" value="NZ_CP011390.1"/>
</dbReference>
<keyword evidence="8" id="KW-1185">Reference proteome</keyword>
<proteinExistence type="inferred from homology"/>
<dbReference type="PANTHER" id="PTHR21569">
    <property type="entry name" value="RIBOSOMAL PROTEIN S9"/>
    <property type="match status" value="1"/>
</dbReference>
<dbReference type="InterPro" id="IPR023035">
    <property type="entry name" value="Ribosomal_uS9_bac/plastid"/>
</dbReference>
<dbReference type="KEGG" id="fla:SY85_17895"/>
<gene>
    <name evidence="5" type="primary">rpsI</name>
    <name evidence="7" type="ORF">SY85_17895</name>
</gene>